<dbReference type="Proteomes" id="UP000076722">
    <property type="component" value="Unassembled WGS sequence"/>
</dbReference>
<name>A0A165A3S4_9AGAM</name>
<sequence length="320" mass="35927">MSARWDVTEKRHNHETIAIVRGNNTIKKDKALVLGVFSTTGPIDTLKNHFVTRIWRKFVACPVQASSNEDAANAIFKGGVEVNDEDVQKESETCLMVAKQNPNDAKLRQTSAVRLVDMKTLNVRERMQMRIVLITEAVVLGALVRMVRDTKSALGMRLGANEGVYTYMERLGASAGNVREYSGVRLRTIDFLSRQWTDAPRGYLEGEKAFVEGGRFQAKCTAGGDNGLEAGGGVAEAWLTSLWPWVQRVQLGFVSSHLTFFCLQVRQPVLLLWWAKYGVGWGLEETYRVYFGRFRMGSFLRSGWTTRRVLYCGVDGDEGK</sequence>
<evidence type="ECO:0000313" key="2">
    <source>
        <dbReference type="Proteomes" id="UP000076722"/>
    </source>
</evidence>
<organism evidence="1 2">
    <name type="scientific">Sistotremastrum niveocremeum HHB9708</name>
    <dbReference type="NCBI Taxonomy" id="1314777"/>
    <lineage>
        <taxon>Eukaryota</taxon>
        <taxon>Fungi</taxon>
        <taxon>Dikarya</taxon>
        <taxon>Basidiomycota</taxon>
        <taxon>Agaricomycotina</taxon>
        <taxon>Agaricomycetes</taxon>
        <taxon>Sistotremastrales</taxon>
        <taxon>Sistotremastraceae</taxon>
        <taxon>Sertulicium</taxon>
        <taxon>Sertulicium niveocremeum</taxon>
    </lineage>
</organism>
<gene>
    <name evidence="1" type="ORF">SISNIDRAFT_462396</name>
</gene>
<keyword evidence="2" id="KW-1185">Reference proteome</keyword>
<accession>A0A165A3S4</accession>
<protein>
    <submittedName>
        <fullName evidence="1">Uncharacterized protein</fullName>
    </submittedName>
</protein>
<dbReference type="EMBL" id="KV419395">
    <property type="protein sequence ID" value="KZS98447.1"/>
    <property type="molecule type" value="Genomic_DNA"/>
</dbReference>
<dbReference type="AlphaFoldDB" id="A0A165A3S4"/>
<proteinExistence type="predicted"/>
<evidence type="ECO:0000313" key="1">
    <source>
        <dbReference type="EMBL" id="KZS98447.1"/>
    </source>
</evidence>
<reference evidence="1 2" key="1">
    <citation type="journal article" date="2016" name="Mol. Biol. Evol.">
        <title>Comparative Genomics of Early-Diverging Mushroom-Forming Fungi Provides Insights into the Origins of Lignocellulose Decay Capabilities.</title>
        <authorList>
            <person name="Nagy L.G."/>
            <person name="Riley R."/>
            <person name="Tritt A."/>
            <person name="Adam C."/>
            <person name="Daum C."/>
            <person name="Floudas D."/>
            <person name="Sun H."/>
            <person name="Yadav J.S."/>
            <person name="Pangilinan J."/>
            <person name="Larsson K.H."/>
            <person name="Matsuura K."/>
            <person name="Barry K."/>
            <person name="Labutti K."/>
            <person name="Kuo R."/>
            <person name="Ohm R.A."/>
            <person name="Bhattacharya S.S."/>
            <person name="Shirouzu T."/>
            <person name="Yoshinaga Y."/>
            <person name="Martin F.M."/>
            <person name="Grigoriev I.V."/>
            <person name="Hibbett D.S."/>
        </authorList>
    </citation>
    <scope>NUCLEOTIDE SEQUENCE [LARGE SCALE GENOMIC DNA]</scope>
    <source>
        <strain evidence="1 2">HHB9708</strain>
    </source>
</reference>